<evidence type="ECO:0000259" key="2">
    <source>
        <dbReference type="SMART" id="SM00849"/>
    </source>
</evidence>
<dbReference type="Proteomes" id="UP001500037">
    <property type="component" value="Unassembled WGS sequence"/>
</dbReference>
<dbReference type="Gene3D" id="3.60.15.10">
    <property type="entry name" value="Ribonuclease Z/Hydroxyacylglutathione hydrolase-like"/>
    <property type="match status" value="1"/>
</dbReference>
<dbReference type="SUPFAM" id="SSF56281">
    <property type="entry name" value="Metallo-hydrolase/oxidoreductase"/>
    <property type="match status" value="1"/>
</dbReference>
<name>A0ABN1T861_9ACTN</name>
<evidence type="ECO:0000313" key="4">
    <source>
        <dbReference type="Proteomes" id="UP001500037"/>
    </source>
</evidence>
<dbReference type="InterPro" id="IPR050855">
    <property type="entry name" value="NDM-1-like"/>
</dbReference>
<organism evidence="3 4">
    <name type="scientific">Kitasatospora nipponensis</name>
    <dbReference type="NCBI Taxonomy" id="258049"/>
    <lineage>
        <taxon>Bacteria</taxon>
        <taxon>Bacillati</taxon>
        <taxon>Actinomycetota</taxon>
        <taxon>Actinomycetes</taxon>
        <taxon>Kitasatosporales</taxon>
        <taxon>Streptomycetaceae</taxon>
        <taxon>Kitasatospora</taxon>
    </lineage>
</organism>
<accession>A0ABN1T861</accession>
<dbReference type="SMART" id="SM00849">
    <property type="entry name" value="Lactamase_B"/>
    <property type="match status" value="1"/>
</dbReference>
<protein>
    <recommendedName>
        <fullName evidence="2">Metallo-beta-lactamase domain-containing protein</fullName>
    </recommendedName>
</protein>
<dbReference type="EMBL" id="BAAALF010000311">
    <property type="protein sequence ID" value="GAA1069125.1"/>
    <property type="molecule type" value="Genomic_DNA"/>
</dbReference>
<dbReference type="PANTHER" id="PTHR42951:SF4">
    <property type="entry name" value="ACYL-COENZYME A THIOESTERASE MBLAC2"/>
    <property type="match status" value="1"/>
</dbReference>
<gene>
    <name evidence="3" type="ORF">GCM10009665_76080</name>
</gene>
<dbReference type="PANTHER" id="PTHR42951">
    <property type="entry name" value="METALLO-BETA-LACTAMASE DOMAIN-CONTAINING"/>
    <property type="match status" value="1"/>
</dbReference>
<feature type="compositionally biased region" description="Basic and acidic residues" evidence="1">
    <location>
        <begin position="10"/>
        <end position="20"/>
    </location>
</feature>
<comment type="caution">
    <text evidence="3">The sequence shown here is derived from an EMBL/GenBank/DDBJ whole genome shotgun (WGS) entry which is preliminary data.</text>
</comment>
<feature type="domain" description="Metallo-beta-lactamase" evidence="2">
    <location>
        <begin position="78"/>
        <end position="251"/>
    </location>
</feature>
<keyword evidence="4" id="KW-1185">Reference proteome</keyword>
<evidence type="ECO:0000256" key="1">
    <source>
        <dbReference type="SAM" id="MobiDB-lite"/>
    </source>
</evidence>
<dbReference type="Pfam" id="PF00753">
    <property type="entry name" value="Lactamase_B"/>
    <property type="match status" value="1"/>
</dbReference>
<proteinExistence type="predicted"/>
<dbReference type="InterPro" id="IPR036866">
    <property type="entry name" value="RibonucZ/Hydroxyglut_hydro"/>
</dbReference>
<sequence length="334" mass="37062">MTDTTTDRTNSTDRPTDHSTNHSTIDFVTAAPTTGSLDVRWIHGAPPARRAEEPPIQTHHYDEHTVILRQSKSVNYEAPFLYLLFGNDRALLLDTGATAAPDLFPLRATVDRLLAQWLERHPREGYELIVAHSHGHHDHVAADGQFTDRRATTVIPHDPAAVQSFFGLDPATPDQVTTFDLGGRILEVLSSPGHHDAAITLYDPWTAILLTGDTVLPGRLFAFDAAAYRASLERLVAFAATRTVTHVLGCHVEMTNRPRKIYPIGAGHQPDERAPQMTTAHLTAVRDAATATTGRPGVHRFDDFVLYNEPRKSDLLRLMARGWSHKLLTTLLHR</sequence>
<evidence type="ECO:0000313" key="3">
    <source>
        <dbReference type="EMBL" id="GAA1069125.1"/>
    </source>
</evidence>
<dbReference type="InterPro" id="IPR001279">
    <property type="entry name" value="Metallo-B-lactamas"/>
</dbReference>
<feature type="region of interest" description="Disordered" evidence="1">
    <location>
        <begin position="1"/>
        <end position="27"/>
    </location>
</feature>
<reference evidence="3 4" key="1">
    <citation type="journal article" date="2019" name="Int. J. Syst. Evol. Microbiol.">
        <title>The Global Catalogue of Microorganisms (GCM) 10K type strain sequencing project: providing services to taxonomists for standard genome sequencing and annotation.</title>
        <authorList>
            <consortium name="The Broad Institute Genomics Platform"/>
            <consortium name="The Broad Institute Genome Sequencing Center for Infectious Disease"/>
            <person name="Wu L."/>
            <person name="Ma J."/>
        </authorList>
    </citation>
    <scope>NUCLEOTIDE SEQUENCE [LARGE SCALE GENOMIC DNA]</scope>
    <source>
        <strain evidence="3 4">JCM 13004</strain>
    </source>
</reference>
<dbReference type="RefSeq" id="WP_344446859.1">
    <property type="nucleotide sequence ID" value="NZ_BAAALF010000311.1"/>
</dbReference>